<dbReference type="InterPro" id="IPR003782">
    <property type="entry name" value="SCO1/SenC"/>
</dbReference>
<dbReference type="InterPro" id="IPR036249">
    <property type="entry name" value="Thioredoxin-like_sf"/>
</dbReference>
<comment type="caution">
    <text evidence="5">The sequence shown here is derived from an EMBL/GenBank/DDBJ whole genome shotgun (WGS) entry which is preliminary data.</text>
</comment>
<evidence type="ECO:0000313" key="6">
    <source>
        <dbReference type="Proteomes" id="UP001589799"/>
    </source>
</evidence>
<keyword evidence="2" id="KW-0186">Copper</keyword>
<dbReference type="PANTHER" id="PTHR12151:SF25">
    <property type="entry name" value="LINALOOL DEHYDRATASE_ISOMERASE DOMAIN-CONTAINING PROTEIN"/>
    <property type="match status" value="1"/>
</dbReference>
<proteinExistence type="inferred from homology"/>
<dbReference type="InterPro" id="IPR013766">
    <property type="entry name" value="Thioredoxin_domain"/>
</dbReference>
<comment type="similarity">
    <text evidence="1">Belongs to the SCO1/2 family.</text>
</comment>
<evidence type="ECO:0000313" key="5">
    <source>
        <dbReference type="EMBL" id="MFC0342468.1"/>
    </source>
</evidence>
<reference evidence="5 6" key="1">
    <citation type="submission" date="2024-09" db="EMBL/GenBank/DDBJ databases">
        <authorList>
            <person name="Sun Q."/>
            <person name="Mori K."/>
        </authorList>
    </citation>
    <scope>NUCLEOTIDE SEQUENCE [LARGE SCALE GENOMIC DNA]</scope>
    <source>
        <strain evidence="5 6">KCTC 22789</strain>
    </source>
</reference>
<dbReference type="PROSITE" id="PS51352">
    <property type="entry name" value="THIOREDOXIN_2"/>
    <property type="match status" value="1"/>
</dbReference>
<dbReference type="RefSeq" id="WP_377700078.1">
    <property type="nucleotide sequence ID" value="NZ_JBHLWE010000059.1"/>
</dbReference>
<keyword evidence="6" id="KW-1185">Reference proteome</keyword>
<evidence type="ECO:0000256" key="2">
    <source>
        <dbReference type="ARBA" id="ARBA00023008"/>
    </source>
</evidence>
<feature type="signal peptide" evidence="3">
    <location>
        <begin position="1"/>
        <end position="22"/>
    </location>
</feature>
<dbReference type="Proteomes" id="UP001589799">
    <property type="component" value="Unassembled WGS sequence"/>
</dbReference>
<name>A0ABV6I8B5_9RHOB</name>
<dbReference type="EMBL" id="JBHLWE010000059">
    <property type="protein sequence ID" value="MFC0342468.1"/>
    <property type="molecule type" value="Genomic_DNA"/>
</dbReference>
<dbReference type="SUPFAM" id="SSF52833">
    <property type="entry name" value="Thioredoxin-like"/>
    <property type="match status" value="1"/>
</dbReference>
<protein>
    <submittedName>
        <fullName evidence="5">SCO family protein</fullName>
    </submittedName>
</protein>
<organism evidence="5 6">
    <name type="scientific">Paracoccus niistensis</name>
    <dbReference type="NCBI Taxonomy" id="632935"/>
    <lineage>
        <taxon>Bacteria</taxon>
        <taxon>Pseudomonadati</taxon>
        <taxon>Pseudomonadota</taxon>
        <taxon>Alphaproteobacteria</taxon>
        <taxon>Rhodobacterales</taxon>
        <taxon>Paracoccaceae</taxon>
        <taxon>Paracoccus</taxon>
    </lineage>
</organism>
<dbReference type="Pfam" id="PF02630">
    <property type="entry name" value="SCO1-SenC"/>
    <property type="match status" value="1"/>
</dbReference>
<accession>A0ABV6I8B5</accession>
<dbReference type="Gene3D" id="3.40.30.10">
    <property type="entry name" value="Glutaredoxin"/>
    <property type="match status" value="1"/>
</dbReference>
<gene>
    <name evidence="5" type="ORF">ACFFII_17080</name>
</gene>
<feature type="domain" description="Thioredoxin" evidence="4">
    <location>
        <begin position="38"/>
        <end position="201"/>
    </location>
</feature>
<dbReference type="CDD" id="cd02968">
    <property type="entry name" value="SCO"/>
    <property type="match status" value="1"/>
</dbReference>
<evidence type="ECO:0000259" key="4">
    <source>
        <dbReference type="PROSITE" id="PS51352"/>
    </source>
</evidence>
<keyword evidence="3" id="KW-0732">Signal</keyword>
<feature type="chain" id="PRO_5045572718" evidence="3">
    <location>
        <begin position="23"/>
        <end position="205"/>
    </location>
</feature>
<dbReference type="PANTHER" id="PTHR12151">
    <property type="entry name" value="ELECTRON TRANSPORT PROTIN SCO1/SENC FAMILY MEMBER"/>
    <property type="match status" value="1"/>
</dbReference>
<sequence>MKLTLAQKILWVAAALALFAFAALNWTGGMRTSGTGEAAQQAFRPEFRLEDAAGRPVTSEDFRGRYQLVFFGFTNCPDVCPTTLSEVAQVMDGLGSEADRVQPLFLSVDPERDAGAELAEFTSAFHPSILGLAGSPEATQAAAESFKIFFAREDDAAAPGGYSMAHASALYLIGPDGDWLRQYEYGMPAADILADLQNRLEGSLP</sequence>
<evidence type="ECO:0000256" key="1">
    <source>
        <dbReference type="ARBA" id="ARBA00010996"/>
    </source>
</evidence>
<evidence type="ECO:0000256" key="3">
    <source>
        <dbReference type="SAM" id="SignalP"/>
    </source>
</evidence>